<dbReference type="EMBL" id="MBDN02000003">
    <property type="protein sequence ID" value="RLN86003.1"/>
    <property type="molecule type" value="Genomic_DNA"/>
</dbReference>
<dbReference type="Proteomes" id="UP000285883">
    <property type="component" value="Unassembled WGS sequence"/>
</dbReference>
<reference evidence="2" key="3">
    <citation type="submission" date="2020-06" db="EMBL/GenBank/DDBJ databases">
        <authorList>
            <person name="Studholme D.J."/>
        </authorList>
    </citation>
    <scope>NUCLEOTIDE SEQUENCE</scope>
    <source>
        <strain evidence="2">NZFS 2646</strain>
    </source>
</reference>
<gene>
    <name evidence="3" type="ORF">BBI17_000074</name>
    <name evidence="4" type="ORF">BBO99_00000074</name>
    <name evidence="2" type="ORF">JM16_000160</name>
</gene>
<evidence type="ECO:0000256" key="1">
    <source>
        <dbReference type="SAM" id="MobiDB-lite"/>
    </source>
</evidence>
<evidence type="ECO:0000313" key="6">
    <source>
        <dbReference type="Proteomes" id="UP000285883"/>
    </source>
</evidence>
<comment type="caution">
    <text evidence="3">The sequence shown here is derived from an EMBL/GenBank/DDBJ whole genome shotgun (WGS) entry which is preliminary data.</text>
</comment>
<feature type="region of interest" description="Disordered" evidence="1">
    <location>
        <begin position="154"/>
        <end position="227"/>
    </location>
</feature>
<keyword evidence="5" id="KW-1185">Reference proteome</keyword>
<dbReference type="AlphaFoldDB" id="A0A3R7G4V5"/>
<feature type="compositionally biased region" description="Basic and acidic residues" evidence="1">
    <location>
        <begin position="183"/>
        <end position="192"/>
    </location>
</feature>
<evidence type="ECO:0000313" key="5">
    <source>
        <dbReference type="Proteomes" id="UP000285624"/>
    </source>
</evidence>
<name>A0A3R7G4V5_9STRA</name>
<organism evidence="3 6">
    <name type="scientific">Phytophthora kernoviae</name>
    <dbReference type="NCBI Taxonomy" id="325452"/>
    <lineage>
        <taxon>Eukaryota</taxon>
        <taxon>Sar</taxon>
        <taxon>Stramenopiles</taxon>
        <taxon>Oomycota</taxon>
        <taxon>Peronosporomycetes</taxon>
        <taxon>Peronosporales</taxon>
        <taxon>Peronosporaceae</taxon>
        <taxon>Phytophthora</taxon>
    </lineage>
</organism>
<reference evidence="5 6" key="2">
    <citation type="submission" date="2018-07" db="EMBL/GenBank/DDBJ databases">
        <title>Genome sequencing of oomycete isolates from Chile give support for New Zealand origin for Phytophthora kernoviae and make available the first Nothophytophthora sp. genome.</title>
        <authorList>
            <person name="Studholme D.J."/>
            <person name="Sanfuentes E."/>
            <person name="Panda P."/>
            <person name="Hill R."/>
            <person name="Sambles C."/>
            <person name="Grant M."/>
            <person name="Williams N.M."/>
            <person name="Mcdougal R.L."/>
        </authorList>
    </citation>
    <scope>NUCLEOTIDE SEQUENCE [LARGE SCALE GENOMIC DNA]</scope>
    <source>
        <strain evidence="3">Chile2</strain>
        <strain evidence="4">Chile4</strain>
    </source>
</reference>
<accession>A0A3R7G4V5</accession>
<feature type="region of interest" description="Disordered" evidence="1">
    <location>
        <begin position="1"/>
        <end position="70"/>
    </location>
</feature>
<feature type="compositionally biased region" description="Basic and acidic residues" evidence="1">
    <location>
        <begin position="17"/>
        <end position="31"/>
    </location>
</feature>
<feature type="compositionally biased region" description="Basic and acidic residues" evidence="1">
    <location>
        <begin position="42"/>
        <end position="64"/>
    </location>
</feature>
<dbReference type="EMBL" id="MAYM02001079">
    <property type="protein sequence ID" value="RLN26868.1"/>
    <property type="molecule type" value="Genomic_DNA"/>
</dbReference>
<dbReference type="EMBL" id="JPWV03000001">
    <property type="protein sequence ID" value="KAG2533065.1"/>
    <property type="molecule type" value="Genomic_DNA"/>
</dbReference>
<evidence type="ECO:0000313" key="4">
    <source>
        <dbReference type="EMBL" id="RLN86003.1"/>
    </source>
</evidence>
<dbReference type="Proteomes" id="UP000285624">
    <property type="component" value="Unassembled WGS sequence"/>
</dbReference>
<evidence type="ECO:0000313" key="3">
    <source>
        <dbReference type="EMBL" id="RLN26868.1"/>
    </source>
</evidence>
<proteinExistence type="predicted"/>
<feature type="compositionally biased region" description="Acidic residues" evidence="1">
    <location>
        <begin position="173"/>
        <end position="182"/>
    </location>
</feature>
<dbReference type="Proteomes" id="UP000785171">
    <property type="component" value="Unassembled WGS sequence"/>
</dbReference>
<sequence length="227" mass="25428">MKNLAKMLQDQSNQNYSRRERDRQARRRSSDVGDELSFISAIEREAEQQERRSVTVDAPEHPWGDIEEDNFDFPAVDAFPASPFTQEAQEVLQHTELPANDEFVDAATFLKKNELGGDDSFSQDVGTGALLLDGNWDQNTSGRPSDFFEKKSRNMERVELSSPRQVDISFGDIDAETIEDDKLESSIPKEEGSPSDPQQGAALHDRYDRSSGLSGSVDKTSISCYLT</sequence>
<evidence type="ECO:0000313" key="2">
    <source>
        <dbReference type="EMBL" id="KAG2533065.1"/>
    </source>
</evidence>
<protein>
    <submittedName>
        <fullName evidence="3">Uncharacterized protein</fullName>
    </submittedName>
</protein>
<reference evidence="2" key="1">
    <citation type="journal article" date="2015" name="Genom Data">
        <title>Genome sequences of six Phytophthora species associated with forests in New Zealand.</title>
        <authorList>
            <person name="Studholme D.J."/>
            <person name="McDougal R.L."/>
            <person name="Sambles C."/>
            <person name="Hansen E."/>
            <person name="Hardy G."/>
            <person name="Grant M."/>
            <person name="Ganley R.J."/>
            <person name="Williams N.M."/>
        </authorList>
    </citation>
    <scope>NUCLEOTIDE SEQUENCE</scope>
    <source>
        <strain evidence="2">NZFS 2646</strain>
    </source>
</reference>
<feature type="compositionally biased region" description="Polar residues" evidence="1">
    <location>
        <begin position="211"/>
        <end position="227"/>
    </location>
</feature>